<proteinExistence type="predicted"/>
<protein>
    <submittedName>
        <fullName evidence="1">Uncharacterized protein</fullName>
    </submittedName>
</protein>
<dbReference type="AlphaFoldDB" id="A0AAJ0LWT0"/>
<comment type="caution">
    <text evidence="1">The sequence shown here is derived from an EMBL/GenBank/DDBJ whole genome shotgun (WGS) entry which is preliminary data.</text>
</comment>
<reference evidence="1" key="1">
    <citation type="submission" date="2023-04" db="EMBL/GenBank/DDBJ databases">
        <title>Black Yeasts Isolated from many extreme environments.</title>
        <authorList>
            <person name="Coleine C."/>
            <person name="Stajich J.E."/>
            <person name="Selbmann L."/>
        </authorList>
    </citation>
    <scope>NUCLEOTIDE SEQUENCE</scope>
    <source>
        <strain evidence="1">CCFEE 5312</strain>
    </source>
</reference>
<keyword evidence="2" id="KW-1185">Reference proteome</keyword>
<dbReference type="Proteomes" id="UP001271007">
    <property type="component" value="Unassembled WGS sequence"/>
</dbReference>
<dbReference type="EMBL" id="JAWDJX010000002">
    <property type="protein sequence ID" value="KAK3058026.1"/>
    <property type="molecule type" value="Genomic_DNA"/>
</dbReference>
<name>A0AAJ0LWT0_9PEZI</name>
<evidence type="ECO:0000313" key="1">
    <source>
        <dbReference type="EMBL" id="KAK3058026.1"/>
    </source>
</evidence>
<gene>
    <name evidence="1" type="ORF">LTR09_001103</name>
</gene>
<accession>A0AAJ0LWT0</accession>
<sequence>METTDKQEPQDSQNITTQLSQRLEGLKTTLGDRQKAVVIGALSETIRALKPLSAAETTAMMSFLSGYLESSKLRAEEEVRELALTDPVVLVMKRKLADMEKQVAAHKKLVVARVADVLAQKKLEATLNQVAVTDEEQEKK</sequence>
<organism evidence="1 2">
    <name type="scientific">Extremus antarcticus</name>
    <dbReference type="NCBI Taxonomy" id="702011"/>
    <lineage>
        <taxon>Eukaryota</taxon>
        <taxon>Fungi</taxon>
        <taxon>Dikarya</taxon>
        <taxon>Ascomycota</taxon>
        <taxon>Pezizomycotina</taxon>
        <taxon>Dothideomycetes</taxon>
        <taxon>Dothideomycetidae</taxon>
        <taxon>Mycosphaerellales</taxon>
        <taxon>Extremaceae</taxon>
        <taxon>Extremus</taxon>
    </lineage>
</organism>
<evidence type="ECO:0000313" key="2">
    <source>
        <dbReference type="Proteomes" id="UP001271007"/>
    </source>
</evidence>